<evidence type="ECO:0000259" key="5">
    <source>
        <dbReference type="Pfam" id="PF01575"/>
    </source>
</evidence>
<name>A0A0N5D2R9_THECL</name>
<dbReference type="Proteomes" id="UP000276776">
    <property type="component" value="Unassembled WGS sequence"/>
</dbReference>
<keyword evidence="8" id="KW-1185">Reference proteome</keyword>
<evidence type="ECO:0000313" key="9">
    <source>
        <dbReference type="WBParaSite" id="TCLT_0000719101-mRNA-1"/>
    </source>
</evidence>
<keyword evidence="3" id="KW-0576">Peroxisome</keyword>
<dbReference type="GO" id="GO:0044594">
    <property type="term" value="F:17-beta-hydroxysteroid dehydrogenase (NAD+) activity"/>
    <property type="evidence" value="ECO:0007669"/>
    <property type="project" value="TreeGrafter"/>
</dbReference>
<dbReference type="PANTHER" id="PTHR13078:SF56">
    <property type="entry name" value="PEROXISOMAL MULTIFUNCTIONAL ENZYME TYPE 2"/>
    <property type="match status" value="1"/>
</dbReference>
<protein>
    <submittedName>
        <fullName evidence="9">MaoC-like domain-containing protein</fullName>
    </submittedName>
</protein>
<keyword evidence="4" id="KW-0456">Lyase</keyword>
<dbReference type="STRING" id="103827.A0A0N5D2R9"/>
<reference evidence="7 8" key="2">
    <citation type="submission" date="2018-11" db="EMBL/GenBank/DDBJ databases">
        <authorList>
            <consortium name="Pathogen Informatics"/>
        </authorList>
    </citation>
    <scope>NUCLEOTIDE SEQUENCE [LARGE SCALE GENOMIC DNA]</scope>
</reference>
<evidence type="ECO:0000313" key="7">
    <source>
        <dbReference type="EMBL" id="VDN04612.1"/>
    </source>
</evidence>
<dbReference type="FunFam" id="3.10.129.10:FF:000013">
    <property type="entry name" value="Peroxisomal multifunctional enzyme type 2"/>
    <property type="match status" value="1"/>
</dbReference>
<dbReference type="PANTHER" id="PTHR13078">
    <property type="entry name" value="PEROXISOMAL MULTIFUNCTIONAL ENZYME TYPE 2-RELATED"/>
    <property type="match status" value="1"/>
</dbReference>
<organism evidence="9">
    <name type="scientific">Thelazia callipaeda</name>
    <name type="common">Oriental eyeworm</name>
    <name type="synonym">Parasitic nematode</name>
    <dbReference type="NCBI Taxonomy" id="103827"/>
    <lineage>
        <taxon>Eukaryota</taxon>
        <taxon>Metazoa</taxon>
        <taxon>Ecdysozoa</taxon>
        <taxon>Nematoda</taxon>
        <taxon>Chromadorea</taxon>
        <taxon>Rhabditida</taxon>
        <taxon>Spirurina</taxon>
        <taxon>Spiruromorpha</taxon>
        <taxon>Thelazioidea</taxon>
        <taxon>Thelaziidae</taxon>
        <taxon>Thelazia</taxon>
    </lineage>
</organism>
<evidence type="ECO:0000256" key="1">
    <source>
        <dbReference type="ARBA" id="ARBA00004275"/>
    </source>
</evidence>
<dbReference type="Pfam" id="PF22622">
    <property type="entry name" value="MFE-2_hydrat-2_N"/>
    <property type="match status" value="1"/>
</dbReference>
<reference evidence="9" key="1">
    <citation type="submission" date="2017-02" db="UniProtKB">
        <authorList>
            <consortium name="WormBaseParasite"/>
        </authorList>
    </citation>
    <scope>IDENTIFICATION</scope>
</reference>
<evidence type="ECO:0000256" key="3">
    <source>
        <dbReference type="ARBA" id="ARBA00023140"/>
    </source>
</evidence>
<dbReference type="Gene3D" id="3.10.129.10">
    <property type="entry name" value="Hotdog Thioesterase"/>
    <property type="match status" value="1"/>
</dbReference>
<comment type="subcellular location">
    <subcellularLocation>
        <location evidence="1">Peroxisome</location>
    </subcellularLocation>
</comment>
<feature type="domain" description="MaoC-like" evidence="5">
    <location>
        <begin position="163"/>
        <end position="281"/>
    </location>
</feature>
<dbReference type="WBParaSite" id="TCLT_0000719101-mRNA-1">
    <property type="protein sequence ID" value="TCLT_0000719101-mRNA-1"/>
    <property type="gene ID" value="TCLT_0000719101"/>
</dbReference>
<dbReference type="GO" id="GO:0005777">
    <property type="term" value="C:peroxisome"/>
    <property type="evidence" value="ECO:0007669"/>
    <property type="project" value="UniProtKB-SubCell"/>
</dbReference>
<dbReference type="GO" id="GO:0006635">
    <property type="term" value="P:fatty acid beta-oxidation"/>
    <property type="evidence" value="ECO:0007669"/>
    <property type="project" value="TreeGrafter"/>
</dbReference>
<dbReference type="InterPro" id="IPR054357">
    <property type="entry name" value="MFE-2_N"/>
</dbReference>
<feature type="domain" description="Peroxisomal multifunctional enzyme type 2-like N-terminal" evidence="6">
    <location>
        <begin position="19"/>
        <end position="146"/>
    </location>
</feature>
<dbReference type="OMA" id="FKHTDQE"/>
<evidence type="ECO:0000313" key="8">
    <source>
        <dbReference type="Proteomes" id="UP000276776"/>
    </source>
</evidence>
<evidence type="ECO:0000256" key="4">
    <source>
        <dbReference type="ARBA" id="ARBA00023239"/>
    </source>
</evidence>
<dbReference type="InterPro" id="IPR029069">
    <property type="entry name" value="HotDog_dom_sf"/>
</dbReference>
<gene>
    <name evidence="7" type="ORF">TCLT_LOCUS7180</name>
</gene>
<dbReference type="CDD" id="cd03448">
    <property type="entry name" value="HDE_HSD"/>
    <property type="match status" value="1"/>
</dbReference>
<dbReference type="EMBL" id="UYYF01004482">
    <property type="protein sequence ID" value="VDN04612.1"/>
    <property type="molecule type" value="Genomic_DNA"/>
</dbReference>
<dbReference type="Pfam" id="PF01575">
    <property type="entry name" value="MaoC_dehydratas"/>
    <property type="match status" value="1"/>
</dbReference>
<accession>A0A0N5D2R9</accession>
<dbReference type="GO" id="GO:0003857">
    <property type="term" value="F:(3S)-3-hydroxyacyl-CoA dehydrogenase (NAD+) activity"/>
    <property type="evidence" value="ECO:0007669"/>
    <property type="project" value="TreeGrafter"/>
</dbReference>
<comment type="similarity">
    <text evidence="2">Belongs to the short-chain dehydrogenases/reductases (SDR) family.</text>
</comment>
<dbReference type="AlphaFoldDB" id="A0A0N5D2R9"/>
<evidence type="ECO:0000259" key="6">
    <source>
        <dbReference type="Pfam" id="PF22622"/>
    </source>
</evidence>
<dbReference type="GO" id="GO:0018812">
    <property type="term" value="F:3-hydroxyacyl-CoA dehydratase activity"/>
    <property type="evidence" value="ECO:0007669"/>
    <property type="project" value="UniProtKB-ARBA"/>
</dbReference>
<dbReference type="SUPFAM" id="SSF54637">
    <property type="entry name" value="Thioesterase/thiol ester dehydrase-isomerase"/>
    <property type="match status" value="2"/>
</dbReference>
<evidence type="ECO:0000256" key="2">
    <source>
        <dbReference type="ARBA" id="ARBA00006484"/>
    </source>
</evidence>
<dbReference type="InterPro" id="IPR002539">
    <property type="entry name" value="MaoC-like_dom"/>
</dbReference>
<dbReference type="OrthoDB" id="3592703at2759"/>
<proteinExistence type="inferred from homology"/>
<sequence length="313" mass="34608">MAMDAEKARAHGPIASEIFSFTSRDVILYALAVGASAEDQLQYLYEKHDEFATLPTFVVCPALKATLTEIENWPGVAFDLKKILHGEQYLEVYGRLPTEGKLRSEVSIPAIIDKGKGALIIAEVLTYDDEANIKVAKQQITLFQLGAGGFNGPKTSECEIPCQPTPQRDPDFVIEQTTDVSQAALYRLAGWDNNPLHIDPKFAASFGFQKPILHGLCTLGFCARHILKTFAGDCCEYFKSIKARFTSPVLPGQTLRTEMWKGGSRIYFQAKVKEIDKIVIANGYVDLHEIPGNVNYEVENAKAKCGLLSEDLD</sequence>